<gene>
    <name evidence="1" type="ORF">QBO96_02050</name>
</gene>
<evidence type="ECO:0000313" key="1">
    <source>
        <dbReference type="EMBL" id="WGF39067.1"/>
    </source>
</evidence>
<proteinExistence type="predicted"/>
<organism evidence="1 2">
    <name type="scientific">Lysinibacillus capsici</name>
    <dbReference type="NCBI Taxonomy" id="2115968"/>
    <lineage>
        <taxon>Bacteria</taxon>
        <taxon>Bacillati</taxon>
        <taxon>Bacillota</taxon>
        <taxon>Bacilli</taxon>
        <taxon>Bacillales</taxon>
        <taxon>Bacillaceae</taxon>
        <taxon>Lysinibacillus</taxon>
    </lineage>
</organism>
<dbReference type="EMBL" id="CP122283">
    <property type="protein sequence ID" value="WGF39067.1"/>
    <property type="molecule type" value="Genomic_DNA"/>
</dbReference>
<sequence>MSEETNEDIIQPFSVECPWCEREQKIYEQEQTVGCTSHKCESCGISFAIWHLIEERYNK</sequence>
<reference evidence="1 2" key="1">
    <citation type="submission" date="2023-04" db="EMBL/GenBank/DDBJ databases">
        <title>Genomic of Lysinibacillus capsici TSBLM.</title>
        <authorList>
            <person name="Hu X.S."/>
            <person name="Yu C.H."/>
        </authorList>
    </citation>
    <scope>NUCLEOTIDE SEQUENCE [LARGE SCALE GENOMIC DNA]</scope>
    <source>
        <strain evidence="1 2">TSBLM</strain>
    </source>
</reference>
<accession>A0ABY8KJI2</accession>
<keyword evidence="2" id="KW-1185">Reference proteome</keyword>
<name>A0ABY8KJI2_9BACI</name>
<protein>
    <submittedName>
        <fullName evidence="1">Uncharacterized protein</fullName>
    </submittedName>
</protein>
<dbReference type="RefSeq" id="WP_225340974.1">
    <property type="nucleotide sequence ID" value="NZ_CP084108.1"/>
</dbReference>
<dbReference type="Proteomes" id="UP001244564">
    <property type="component" value="Chromosome"/>
</dbReference>
<evidence type="ECO:0000313" key="2">
    <source>
        <dbReference type="Proteomes" id="UP001244564"/>
    </source>
</evidence>
<dbReference type="GeneID" id="74905226"/>